<dbReference type="AlphaFoldDB" id="A0A6J7EAC2"/>
<dbReference type="InterPro" id="IPR037171">
    <property type="entry name" value="NagB/RpiA_transferase-like"/>
</dbReference>
<accession>A0A6J7EAC2</accession>
<feature type="region of interest" description="Disordered" evidence="1">
    <location>
        <begin position="1"/>
        <end position="41"/>
    </location>
</feature>
<dbReference type="InterPro" id="IPR004165">
    <property type="entry name" value="CoA_trans_fam_I"/>
</dbReference>
<dbReference type="SMART" id="SM00882">
    <property type="entry name" value="CoA_trans"/>
    <property type="match status" value="1"/>
</dbReference>
<proteinExistence type="predicted"/>
<dbReference type="Pfam" id="PF01144">
    <property type="entry name" value="CoA_trans"/>
    <property type="match status" value="1"/>
</dbReference>
<evidence type="ECO:0000256" key="1">
    <source>
        <dbReference type="SAM" id="MobiDB-lite"/>
    </source>
</evidence>
<dbReference type="EMBL" id="CAFBLP010000032">
    <property type="protein sequence ID" value="CAB4880117.1"/>
    <property type="molecule type" value="Genomic_DNA"/>
</dbReference>
<protein>
    <submittedName>
        <fullName evidence="2">Unannotated protein</fullName>
    </submittedName>
</protein>
<evidence type="ECO:0000313" key="2">
    <source>
        <dbReference type="EMBL" id="CAB4880117.1"/>
    </source>
</evidence>
<dbReference type="GO" id="GO:0008410">
    <property type="term" value="F:CoA-transferase activity"/>
    <property type="evidence" value="ECO:0007669"/>
    <property type="project" value="InterPro"/>
</dbReference>
<feature type="compositionally biased region" description="Low complexity" evidence="1">
    <location>
        <begin position="20"/>
        <end position="32"/>
    </location>
</feature>
<dbReference type="Gene3D" id="3.30.30.40">
    <property type="match status" value="1"/>
</dbReference>
<organism evidence="2">
    <name type="scientific">freshwater metagenome</name>
    <dbReference type="NCBI Taxonomy" id="449393"/>
    <lineage>
        <taxon>unclassified sequences</taxon>
        <taxon>metagenomes</taxon>
        <taxon>ecological metagenomes</taxon>
    </lineage>
</organism>
<sequence>MTLPEPISRAAHHLEKQPHEPNNNEPNNDEPPAVSRDKRTTEDDAIASLSDGMTIGIGGWGSRRKPMSLVRALLRSPLKDLTIVSYGGPDVGLLAAAGKIRRIVYGFVSLDSIPLEPHWRAARQAGTIAEPVEYDEGMLQWALYAGSLRLPFLPTRAGLGSGVMDVNASLRTVRSPYADGEELLAVPAIRLDAAFVHLNRSDASGNAQFLGPDIYFDDLFLSACDPGHRYLSCERIVPTEDLLKEGTFHTLRINRSMVDGVIEAPNGAHFTTCEPDYGRDEAFQKAYVAAAGNPDDWRSFSERFLQGSEAQYQSAVAEWRAQS</sequence>
<gene>
    <name evidence="2" type="ORF">UFOPK3376_01431</name>
</gene>
<reference evidence="2" key="1">
    <citation type="submission" date="2020-05" db="EMBL/GenBank/DDBJ databases">
        <authorList>
            <person name="Chiriac C."/>
            <person name="Salcher M."/>
            <person name="Ghai R."/>
            <person name="Kavagutti S V."/>
        </authorList>
    </citation>
    <scope>NUCLEOTIDE SEQUENCE</scope>
</reference>
<dbReference type="SUPFAM" id="SSF100950">
    <property type="entry name" value="NagB/RpiA/CoA transferase-like"/>
    <property type="match status" value="1"/>
</dbReference>
<name>A0A6J7EAC2_9ZZZZ</name>
<dbReference type="Gene3D" id="3.40.1080.10">
    <property type="entry name" value="Glutaconate Coenzyme A-transferase"/>
    <property type="match status" value="1"/>
</dbReference>